<dbReference type="InterPro" id="IPR013022">
    <property type="entry name" value="Xyl_isomerase-like_TIM-brl"/>
</dbReference>
<evidence type="ECO:0000313" key="2">
    <source>
        <dbReference type="EMBL" id="TLC99943.1"/>
    </source>
</evidence>
<comment type="caution">
    <text evidence="2">The sequence shown here is derived from an EMBL/GenBank/DDBJ whole genome shotgun (WGS) entry which is preliminary data.</text>
</comment>
<feature type="domain" description="Xylose isomerase-like TIM barrel" evidence="1">
    <location>
        <begin position="25"/>
        <end position="227"/>
    </location>
</feature>
<keyword evidence="3" id="KW-1185">Reference proteome</keyword>
<evidence type="ECO:0000259" key="1">
    <source>
        <dbReference type="Pfam" id="PF01261"/>
    </source>
</evidence>
<reference evidence="2 3" key="1">
    <citation type="journal article" date="2019" name="Anaerobe">
        <title>Detection of Robinsoniella peoriensis in multiple bone samples of a trauma patient.</title>
        <authorList>
            <person name="Schrottner P."/>
            <person name="Hartwich K."/>
            <person name="Bunk B."/>
            <person name="Schober I."/>
            <person name="Helbig S."/>
            <person name="Rudolph W.W."/>
            <person name="Gunzer F."/>
        </authorList>
    </citation>
    <scope>NUCLEOTIDE SEQUENCE [LARGE SCALE GENOMIC DNA]</scope>
    <source>
        <strain evidence="2 3">DSM 106044</strain>
    </source>
</reference>
<organism evidence="2 3">
    <name type="scientific">Robinsoniella peoriensis</name>
    <dbReference type="NCBI Taxonomy" id="180332"/>
    <lineage>
        <taxon>Bacteria</taxon>
        <taxon>Bacillati</taxon>
        <taxon>Bacillota</taxon>
        <taxon>Clostridia</taxon>
        <taxon>Lachnospirales</taxon>
        <taxon>Lachnospiraceae</taxon>
        <taxon>Robinsoniella</taxon>
    </lineage>
</organism>
<dbReference type="Proteomes" id="UP000306509">
    <property type="component" value="Unassembled WGS sequence"/>
</dbReference>
<dbReference type="Gene3D" id="3.20.20.150">
    <property type="entry name" value="Divalent-metal-dependent TIM barrel enzymes"/>
    <property type="match status" value="1"/>
</dbReference>
<dbReference type="EMBL" id="QGQD01000061">
    <property type="protein sequence ID" value="TLC99943.1"/>
    <property type="molecule type" value="Genomic_DNA"/>
</dbReference>
<proteinExistence type="predicted"/>
<dbReference type="PANTHER" id="PTHR12110">
    <property type="entry name" value="HYDROXYPYRUVATE ISOMERASE"/>
    <property type="match status" value="1"/>
</dbReference>
<accession>A0A4U8Q6H9</accession>
<protein>
    <submittedName>
        <fullName evidence="2">Hydroxypyruvate isomerase</fullName>
    </submittedName>
</protein>
<sequence>MITGAQLYTVRDYIQTEKDFTFTIKKIAAMGYTTVQISAIGKDIPADRIREVCDEAGLEIVLTHNSADRILYDTDALIAEHNLMGCNYIGLGCMPDKYRSTDWISHFADDFLEPAKKIAAAGKLFMYHNHNFEFEKLGQKRILEYLLEAFAPDELGITLDTYWVQAAGGDVCHWITKLKDRIPCVHLKDMAVDHGTAVMAPVMEGNLNFTQILQTLEHTNCKYLLVEQDICQTGPFDCLQKSYDNLAAAGYR</sequence>
<dbReference type="Pfam" id="PF01261">
    <property type="entry name" value="AP_endonuc_2"/>
    <property type="match status" value="1"/>
</dbReference>
<keyword evidence="2" id="KW-0670">Pyruvate</keyword>
<dbReference type="GO" id="GO:0016853">
    <property type="term" value="F:isomerase activity"/>
    <property type="evidence" value="ECO:0007669"/>
    <property type="project" value="UniProtKB-KW"/>
</dbReference>
<dbReference type="InterPro" id="IPR050312">
    <property type="entry name" value="IolE/XylAMocC-like"/>
</dbReference>
<dbReference type="STRING" id="180332.GCA_000797495_00964"/>
<dbReference type="InterPro" id="IPR036237">
    <property type="entry name" value="Xyl_isomerase-like_sf"/>
</dbReference>
<gene>
    <name evidence="2" type="ORF">DSM106044_03245</name>
</gene>
<name>A0A4U8Q6H9_9FIRM</name>
<dbReference type="PANTHER" id="PTHR12110:SF41">
    <property type="entry name" value="INOSOSE DEHYDRATASE"/>
    <property type="match status" value="1"/>
</dbReference>
<dbReference type="RefSeq" id="WP_138002975.1">
    <property type="nucleotide sequence ID" value="NZ_QGQD01000061.1"/>
</dbReference>
<evidence type="ECO:0000313" key="3">
    <source>
        <dbReference type="Proteomes" id="UP000306509"/>
    </source>
</evidence>
<keyword evidence="2" id="KW-0413">Isomerase</keyword>
<dbReference type="SUPFAM" id="SSF51658">
    <property type="entry name" value="Xylose isomerase-like"/>
    <property type="match status" value="1"/>
</dbReference>
<dbReference type="AlphaFoldDB" id="A0A4U8Q6H9"/>